<dbReference type="CDD" id="cd01299">
    <property type="entry name" value="Met_dep_hydrolase_A"/>
    <property type="match status" value="1"/>
</dbReference>
<evidence type="ECO:0000313" key="2">
    <source>
        <dbReference type="EMBL" id="KAF2237735.1"/>
    </source>
</evidence>
<dbReference type="InterPro" id="IPR057744">
    <property type="entry name" value="OTAase-like"/>
</dbReference>
<evidence type="ECO:0000313" key="3">
    <source>
        <dbReference type="Proteomes" id="UP000800092"/>
    </source>
</evidence>
<dbReference type="InterPro" id="IPR051781">
    <property type="entry name" value="Metallo-dep_Hydrolase"/>
</dbReference>
<accession>A0A6A6HHW7</accession>
<dbReference type="InterPro" id="IPR032466">
    <property type="entry name" value="Metal_Hydrolase"/>
</dbReference>
<dbReference type="Pfam" id="PF01979">
    <property type="entry name" value="Amidohydro_1"/>
    <property type="match status" value="1"/>
</dbReference>
<dbReference type="InterPro" id="IPR006680">
    <property type="entry name" value="Amidohydro-rel"/>
</dbReference>
<dbReference type="AlphaFoldDB" id="A0A6A6HHW7"/>
<dbReference type="Proteomes" id="UP000800092">
    <property type="component" value="Unassembled WGS sequence"/>
</dbReference>
<dbReference type="SUPFAM" id="SSF51556">
    <property type="entry name" value="Metallo-dependent hydrolases"/>
    <property type="match status" value="1"/>
</dbReference>
<name>A0A6A6HHW7_VIRVR</name>
<keyword evidence="2" id="KW-0378">Hydrolase</keyword>
<sequence>MTRNPAEYTVPLPWASSSHLEHTNDKDTNLSTDMHAIHTKLLIPGYGKPTENMTVVIKGPKIHSITSTSDFEDSVLSRIMRSISVPVLLPGLWDCHLHYFGNLYLSIDAFALASQALAGARSATDVARTLNAGFTSVREVGGYGADLAQAIAEGQLVGPNIYPSVAMISPTAGHGDAHSLSEQWVKDVSDHGLPLRVVDGVAECRKAVRQCIRKGAKVIKIAGTGGVLSSVDDPHQAEFAMEELVAMVEEGIVQCLKAGVKTIEHGTYLDEEVCEMMKEKDAILVATRTVVTNLVNHPELMNPESYKKLLETAKYHGQAYALAVKKGVKIALGTDLGISVPNNDLSHGKDGQELRYAVEAGMTPLQAIEAATARGPMTLGTKMAPKSGQIKEGFDADLIALHANPLNDIGILSKAENVTHVWKGGKNFKEPGMRVGPEL</sequence>
<protein>
    <submittedName>
        <fullName evidence="2">Amidohydrolase</fullName>
    </submittedName>
</protein>
<dbReference type="PANTHER" id="PTHR43135">
    <property type="entry name" value="ALPHA-D-RIBOSE 1-METHYLPHOSPHONATE 5-TRIPHOSPHATE DIPHOSPHATASE"/>
    <property type="match status" value="1"/>
</dbReference>
<reference evidence="2" key="1">
    <citation type="journal article" date="2020" name="Stud. Mycol.">
        <title>101 Dothideomycetes genomes: a test case for predicting lifestyles and emergence of pathogens.</title>
        <authorList>
            <person name="Haridas S."/>
            <person name="Albert R."/>
            <person name="Binder M."/>
            <person name="Bloem J."/>
            <person name="Labutti K."/>
            <person name="Salamov A."/>
            <person name="Andreopoulos B."/>
            <person name="Baker S."/>
            <person name="Barry K."/>
            <person name="Bills G."/>
            <person name="Bluhm B."/>
            <person name="Cannon C."/>
            <person name="Castanera R."/>
            <person name="Culley D."/>
            <person name="Daum C."/>
            <person name="Ezra D."/>
            <person name="Gonzalez J."/>
            <person name="Henrissat B."/>
            <person name="Kuo A."/>
            <person name="Liang C."/>
            <person name="Lipzen A."/>
            <person name="Lutzoni F."/>
            <person name="Magnuson J."/>
            <person name="Mondo S."/>
            <person name="Nolan M."/>
            <person name="Ohm R."/>
            <person name="Pangilinan J."/>
            <person name="Park H.-J."/>
            <person name="Ramirez L."/>
            <person name="Alfaro M."/>
            <person name="Sun H."/>
            <person name="Tritt A."/>
            <person name="Yoshinaga Y."/>
            <person name="Zwiers L.-H."/>
            <person name="Turgeon B."/>
            <person name="Goodwin S."/>
            <person name="Spatafora J."/>
            <person name="Crous P."/>
            <person name="Grigoriev I."/>
        </authorList>
    </citation>
    <scope>NUCLEOTIDE SEQUENCE</scope>
    <source>
        <strain evidence="2">Tuck. ex Michener</strain>
    </source>
</reference>
<dbReference type="Gene3D" id="2.30.40.10">
    <property type="entry name" value="Urease, subunit C, domain 1"/>
    <property type="match status" value="1"/>
</dbReference>
<dbReference type="PANTHER" id="PTHR43135:SF3">
    <property type="entry name" value="ALPHA-D-RIBOSE 1-METHYLPHOSPHONATE 5-TRIPHOSPHATE DIPHOSPHATASE"/>
    <property type="match status" value="1"/>
</dbReference>
<dbReference type="GO" id="GO:0016810">
    <property type="term" value="F:hydrolase activity, acting on carbon-nitrogen (but not peptide) bonds"/>
    <property type="evidence" value="ECO:0007669"/>
    <property type="project" value="InterPro"/>
</dbReference>
<dbReference type="SUPFAM" id="SSF51338">
    <property type="entry name" value="Composite domain of metallo-dependent hydrolases"/>
    <property type="match status" value="1"/>
</dbReference>
<dbReference type="OrthoDB" id="194468at2759"/>
<dbReference type="Gene3D" id="3.20.20.140">
    <property type="entry name" value="Metal-dependent hydrolases"/>
    <property type="match status" value="1"/>
</dbReference>
<proteinExistence type="predicted"/>
<gene>
    <name evidence="2" type="ORF">EV356DRAFT_356654</name>
</gene>
<feature type="domain" description="Amidohydrolase-related" evidence="1">
    <location>
        <begin position="87"/>
        <end position="426"/>
    </location>
</feature>
<organism evidence="2 3">
    <name type="scientific">Viridothelium virens</name>
    <name type="common">Speckled blister lichen</name>
    <name type="synonym">Trypethelium virens</name>
    <dbReference type="NCBI Taxonomy" id="1048519"/>
    <lineage>
        <taxon>Eukaryota</taxon>
        <taxon>Fungi</taxon>
        <taxon>Dikarya</taxon>
        <taxon>Ascomycota</taxon>
        <taxon>Pezizomycotina</taxon>
        <taxon>Dothideomycetes</taxon>
        <taxon>Dothideomycetes incertae sedis</taxon>
        <taxon>Trypetheliales</taxon>
        <taxon>Trypetheliaceae</taxon>
        <taxon>Viridothelium</taxon>
    </lineage>
</organism>
<evidence type="ECO:0000259" key="1">
    <source>
        <dbReference type="Pfam" id="PF01979"/>
    </source>
</evidence>
<keyword evidence="3" id="KW-1185">Reference proteome</keyword>
<dbReference type="InterPro" id="IPR011059">
    <property type="entry name" value="Metal-dep_hydrolase_composite"/>
</dbReference>
<dbReference type="EMBL" id="ML991778">
    <property type="protein sequence ID" value="KAF2237735.1"/>
    <property type="molecule type" value="Genomic_DNA"/>
</dbReference>